<comment type="caution">
    <text evidence="6">The sequence shown here is derived from an EMBL/GenBank/DDBJ whole genome shotgun (WGS) entry which is preliminary data.</text>
</comment>
<dbReference type="AlphaFoldDB" id="A0A329RZI5"/>
<feature type="compositionally biased region" description="Pro residues" evidence="1">
    <location>
        <begin position="236"/>
        <end position="245"/>
    </location>
</feature>
<dbReference type="OrthoDB" id="128235at2759"/>
<evidence type="ECO:0000313" key="6">
    <source>
        <dbReference type="EMBL" id="RAW30103.1"/>
    </source>
</evidence>
<dbReference type="Proteomes" id="UP000760860">
    <property type="component" value="Unassembled WGS sequence"/>
</dbReference>
<feature type="compositionally biased region" description="Basic residues" evidence="1">
    <location>
        <begin position="295"/>
        <end position="304"/>
    </location>
</feature>
<evidence type="ECO:0000256" key="1">
    <source>
        <dbReference type="SAM" id="MobiDB-lite"/>
    </source>
</evidence>
<evidence type="ECO:0000313" key="7">
    <source>
        <dbReference type="Proteomes" id="UP000251314"/>
    </source>
</evidence>
<dbReference type="Proteomes" id="UP000736787">
    <property type="component" value="Unassembled WGS sequence"/>
</dbReference>
<feature type="compositionally biased region" description="Low complexity" evidence="1">
    <location>
        <begin position="283"/>
        <end position="293"/>
    </location>
</feature>
<gene>
    <name evidence="6" type="ORF">PC110_g13545</name>
    <name evidence="2" type="ORF">PC113_g14243</name>
    <name evidence="3" type="ORF">PC117_g14597</name>
    <name evidence="4" type="ORF">PC118_g13604</name>
    <name evidence="5" type="ORF">PC129_g18434</name>
</gene>
<evidence type="ECO:0000313" key="2">
    <source>
        <dbReference type="EMBL" id="KAG2853354.1"/>
    </source>
</evidence>
<dbReference type="Proteomes" id="UP000735874">
    <property type="component" value="Unassembled WGS sequence"/>
</dbReference>
<keyword evidence="7" id="KW-1185">Reference proteome</keyword>
<dbReference type="EMBL" id="RCMV01001075">
    <property type="protein sequence ID" value="KAG3210565.1"/>
    <property type="molecule type" value="Genomic_DNA"/>
</dbReference>
<evidence type="ECO:0000313" key="3">
    <source>
        <dbReference type="EMBL" id="KAG2927409.1"/>
    </source>
</evidence>
<dbReference type="EMBL" id="MJFZ01000389">
    <property type="protein sequence ID" value="RAW30103.1"/>
    <property type="molecule type" value="Genomic_DNA"/>
</dbReference>
<protein>
    <submittedName>
        <fullName evidence="6">Uncharacterized protein</fullName>
    </submittedName>
</protein>
<proteinExistence type="predicted"/>
<feature type="region of interest" description="Disordered" evidence="1">
    <location>
        <begin position="258"/>
        <end position="331"/>
    </location>
</feature>
<organism evidence="6 7">
    <name type="scientific">Phytophthora cactorum</name>
    <dbReference type="NCBI Taxonomy" id="29920"/>
    <lineage>
        <taxon>Eukaryota</taxon>
        <taxon>Sar</taxon>
        <taxon>Stramenopiles</taxon>
        <taxon>Oomycota</taxon>
        <taxon>Peronosporomycetes</taxon>
        <taxon>Peronosporales</taxon>
        <taxon>Peronosporaceae</taxon>
        <taxon>Phytophthora</taxon>
    </lineage>
</organism>
<feature type="region of interest" description="Disordered" evidence="1">
    <location>
        <begin position="393"/>
        <end position="493"/>
    </location>
</feature>
<dbReference type="VEuPathDB" id="FungiDB:PC110_g13545"/>
<reference evidence="5" key="2">
    <citation type="submission" date="2018-05" db="EMBL/GenBank/DDBJ databases">
        <title>Effector identification in a new, highly contiguous assembly of the strawberry crown rot pathogen Phytophthora cactorum.</title>
        <authorList>
            <person name="Armitage A.D."/>
            <person name="Nellist C.F."/>
            <person name="Bates H."/>
            <person name="Vickerstaff R.J."/>
            <person name="Harrison R.J."/>
        </authorList>
    </citation>
    <scope>NUCLEOTIDE SEQUENCE</scope>
    <source>
        <strain evidence="2">15-7</strain>
        <strain evidence="3">4040</strain>
        <strain evidence="4">P415</strain>
        <strain evidence="5">P421</strain>
    </source>
</reference>
<evidence type="ECO:0000313" key="4">
    <source>
        <dbReference type="EMBL" id="KAG2976070.1"/>
    </source>
</evidence>
<accession>A0A329RZI5</accession>
<feature type="compositionally biased region" description="Basic and acidic residues" evidence="1">
    <location>
        <begin position="262"/>
        <end position="272"/>
    </location>
</feature>
<reference evidence="6 7" key="1">
    <citation type="submission" date="2018-01" db="EMBL/GenBank/DDBJ databases">
        <title>Draft genome of the strawberry crown rot pathogen Phytophthora cactorum.</title>
        <authorList>
            <person name="Armitage A.D."/>
            <person name="Lysoe E."/>
            <person name="Nellist C.F."/>
            <person name="Harrison R.J."/>
            <person name="Brurberg M.B."/>
        </authorList>
    </citation>
    <scope>NUCLEOTIDE SEQUENCE [LARGE SCALE GENOMIC DNA]</scope>
    <source>
        <strain evidence="6 7">10300</strain>
    </source>
</reference>
<dbReference type="EMBL" id="RCMG01000486">
    <property type="protein sequence ID" value="KAG2853354.1"/>
    <property type="molecule type" value="Genomic_DNA"/>
</dbReference>
<dbReference type="EMBL" id="RCMK01000461">
    <property type="protein sequence ID" value="KAG2927409.1"/>
    <property type="molecule type" value="Genomic_DNA"/>
</dbReference>
<name>A0A329RZI5_9STRA</name>
<dbReference type="Proteomes" id="UP000697107">
    <property type="component" value="Unassembled WGS sequence"/>
</dbReference>
<sequence length="493" mass="53871">MAPDWRAEYVEAAALGEDEESSTLTTASQQAAKTPVDKVLAFLDLLLTQEGGKWWAKLQHRAKRAAKQKSDDQEAMALNEEDKKQLKTLKKRLAAVGGELVIELPEMNASVSSKVTPRSAKVRVLQLQLVCRLLCYGALTKKKKEKKKSLKKEIRGLLDRVALMLDAANPPSLADEDADERSPFQEFLQQELAPRLQMLLPDLVQYLLRVYELEEEEEAKDDLDNDAMNALLPTPVVKPPHPPTQLPKAVVTGKGSILSALRQERPAKRTRPDASGLFKEVQLPHQLQQKQMQARPRKSRRVSKTHSSSASKSNDADNSRTARSSQDSLLRAVAGAKSRTLDFAGTTPTGLGLVSGVRKPCETDLLRRAAGKSSMKGPAASLLHRAMSDRSNFAGRQPATSSSPGTAAQVEGPVALGKNRSPSLRRAMTTSSVVMRTPDRPKRVTARTTRRVLVEASPPLRRPSGAGVGPRLLQPKSLRPGVNLPSLFGNDSK</sequence>
<evidence type="ECO:0000313" key="5">
    <source>
        <dbReference type="EMBL" id="KAG3210565.1"/>
    </source>
</evidence>
<feature type="region of interest" description="Disordered" evidence="1">
    <location>
        <begin position="232"/>
        <end position="251"/>
    </location>
</feature>
<dbReference type="Proteomes" id="UP000251314">
    <property type="component" value="Unassembled WGS sequence"/>
</dbReference>
<dbReference type="EMBL" id="RCML01000473">
    <property type="protein sequence ID" value="KAG2976070.1"/>
    <property type="molecule type" value="Genomic_DNA"/>
</dbReference>